<reference evidence="2" key="1">
    <citation type="submission" date="2023-06" db="EMBL/GenBank/DDBJ databases">
        <title>Genome-scale phylogeny and comparative genomics of the fungal order Sordariales.</title>
        <authorList>
            <consortium name="Lawrence Berkeley National Laboratory"/>
            <person name="Hensen N."/>
            <person name="Bonometti L."/>
            <person name="Westerberg I."/>
            <person name="Brannstrom I.O."/>
            <person name="Guillou S."/>
            <person name="Cros-Aarteil S."/>
            <person name="Calhoun S."/>
            <person name="Haridas S."/>
            <person name="Kuo A."/>
            <person name="Mondo S."/>
            <person name="Pangilinan J."/>
            <person name="Riley R."/>
            <person name="Labutti K."/>
            <person name="Andreopoulos B."/>
            <person name="Lipzen A."/>
            <person name="Chen C."/>
            <person name="Yanf M."/>
            <person name="Daum C."/>
            <person name="Ng V."/>
            <person name="Clum A."/>
            <person name="Steindorff A."/>
            <person name="Ohm R."/>
            <person name="Martin F."/>
            <person name="Silar P."/>
            <person name="Natvig D."/>
            <person name="Lalanne C."/>
            <person name="Gautier V."/>
            <person name="Ament-Velasquez S.L."/>
            <person name="Kruys A."/>
            <person name="Hutchinson M.I."/>
            <person name="Powell A.J."/>
            <person name="Barry K."/>
            <person name="Miller A.N."/>
            <person name="Grigoriev I.V."/>
            <person name="Debuchy R."/>
            <person name="Gladieux P."/>
            <person name="Thoren M.H."/>
            <person name="Johannesson H."/>
        </authorList>
    </citation>
    <scope>NUCLEOTIDE SEQUENCE</scope>
    <source>
        <strain evidence="2">CBS 307.81</strain>
    </source>
</reference>
<name>A0AA40D768_9PEZI</name>
<dbReference type="EMBL" id="JAULSY010000103">
    <property type="protein sequence ID" value="KAK0665740.1"/>
    <property type="molecule type" value="Genomic_DNA"/>
</dbReference>
<dbReference type="AlphaFoldDB" id="A0AA40D768"/>
<feature type="transmembrane region" description="Helical" evidence="1">
    <location>
        <begin position="74"/>
        <end position="93"/>
    </location>
</feature>
<keyword evidence="1" id="KW-0472">Membrane</keyword>
<evidence type="ECO:0000313" key="2">
    <source>
        <dbReference type="EMBL" id="KAK0665740.1"/>
    </source>
</evidence>
<organism evidence="2 3">
    <name type="scientific">Cercophora samala</name>
    <dbReference type="NCBI Taxonomy" id="330535"/>
    <lineage>
        <taxon>Eukaryota</taxon>
        <taxon>Fungi</taxon>
        <taxon>Dikarya</taxon>
        <taxon>Ascomycota</taxon>
        <taxon>Pezizomycotina</taxon>
        <taxon>Sordariomycetes</taxon>
        <taxon>Sordariomycetidae</taxon>
        <taxon>Sordariales</taxon>
        <taxon>Lasiosphaeriaceae</taxon>
        <taxon>Cercophora</taxon>
    </lineage>
</organism>
<sequence>MLVLLGTSGPAVLLFVVGWRTLGAWTWATTKPLLPITSNAAGNSTMTPQKTNRNCRYVSFRSKLHYRDRRDRHGFGVLLYFVGPFVFSGVNRVRILRHRHGRQRLASQRSLEVTGLPFTDFHVCSTANRPSSKTKSSPPWLHCWKRGQSWSRMPCSLVELPLPFLVLVFDRKCQSPFPRHLGTKLPVRMAVAVAIMWYKALRPHSSGCV</sequence>
<accession>A0AA40D768</accession>
<dbReference type="Proteomes" id="UP001174997">
    <property type="component" value="Unassembled WGS sequence"/>
</dbReference>
<keyword evidence="1" id="KW-0812">Transmembrane</keyword>
<comment type="caution">
    <text evidence="2">The sequence shown here is derived from an EMBL/GenBank/DDBJ whole genome shotgun (WGS) entry which is preliminary data.</text>
</comment>
<evidence type="ECO:0000256" key="1">
    <source>
        <dbReference type="SAM" id="Phobius"/>
    </source>
</evidence>
<keyword evidence="1" id="KW-1133">Transmembrane helix</keyword>
<protein>
    <submittedName>
        <fullName evidence="2">Uncharacterized protein</fullName>
    </submittedName>
</protein>
<keyword evidence="3" id="KW-1185">Reference proteome</keyword>
<proteinExistence type="predicted"/>
<evidence type="ECO:0000313" key="3">
    <source>
        <dbReference type="Proteomes" id="UP001174997"/>
    </source>
</evidence>
<gene>
    <name evidence="2" type="ORF">QBC41DRAFT_10343</name>
</gene>